<evidence type="ECO:0000313" key="5">
    <source>
        <dbReference type="EMBL" id="MDQ0213974.1"/>
    </source>
</evidence>
<protein>
    <submittedName>
        <fullName evidence="5">Methionine synthase I (Cobalamin-dependent)</fullName>
    </submittedName>
</protein>
<sequence length="97" mass="10979">MIFTNTLSKEIVIIDGAMGTELWKSLDLPYKKPFSAPSLNISNPEIVEEIHTRYLHAGADVITTNTFTANLLLQTYYGKESEISEQNEKECKLQNMP</sequence>
<keyword evidence="6" id="KW-1185">Reference proteome</keyword>
<dbReference type="AlphaFoldDB" id="A0AAJ1SWM7"/>
<comment type="caution">
    <text evidence="5">The sequence shown here is derived from an EMBL/GenBank/DDBJ whole genome shotgun (WGS) entry which is preliminary data.</text>
</comment>
<keyword evidence="2" id="KW-0808">Transferase</keyword>
<evidence type="ECO:0000256" key="3">
    <source>
        <dbReference type="PROSITE-ProRule" id="PRU00333"/>
    </source>
</evidence>
<keyword evidence="1" id="KW-0489">Methyltransferase</keyword>
<dbReference type="GO" id="GO:0008168">
    <property type="term" value="F:methyltransferase activity"/>
    <property type="evidence" value="ECO:0007669"/>
    <property type="project" value="UniProtKB-KW"/>
</dbReference>
<dbReference type="GO" id="GO:0032259">
    <property type="term" value="P:methylation"/>
    <property type="evidence" value="ECO:0007669"/>
    <property type="project" value="UniProtKB-KW"/>
</dbReference>
<dbReference type="Pfam" id="PF02574">
    <property type="entry name" value="S-methyl_trans"/>
    <property type="match status" value="1"/>
</dbReference>
<dbReference type="PANTHER" id="PTHR11103:SF18">
    <property type="entry name" value="SLR1189 PROTEIN"/>
    <property type="match status" value="1"/>
</dbReference>
<proteinExistence type="predicted"/>
<comment type="caution">
    <text evidence="3">Lacks conserved residue(s) required for the propagation of feature annotation.</text>
</comment>
<dbReference type="Proteomes" id="UP001237207">
    <property type="component" value="Unassembled WGS sequence"/>
</dbReference>
<gene>
    <name evidence="5" type="ORF">J2S13_000369</name>
</gene>
<dbReference type="InterPro" id="IPR036589">
    <property type="entry name" value="HCY_dom_sf"/>
</dbReference>
<dbReference type="PROSITE" id="PS50970">
    <property type="entry name" value="HCY"/>
    <property type="match status" value="1"/>
</dbReference>
<accession>A0AAJ1SWM7</accession>
<name>A0AAJ1SWM7_9BACI</name>
<dbReference type="Gene3D" id="3.20.20.330">
    <property type="entry name" value="Homocysteine-binding-like domain"/>
    <property type="match status" value="1"/>
</dbReference>
<dbReference type="SUPFAM" id="SSF82282">
    <property type="entry name" value="Homocysteine S-methyltransferase"/>
    <property type="match status" value="1"/>
</dbReference>
<reference evidence="5" key="1">
    <citation type="submission" date="2023-07" db="EMBL/GenBank/DDBJ databases">
        <title>Genomic Encyclopedia of Type Strains, Phase IV (KMG-IV): sequencing the most valuable type-strain genomes for metagenomic binning, comparative biology and taxonomic classification.</title>
        <authorList>
            <person name="Goeker M."/>
        </authorList>
    </citation>
    <scope>NUCLEOTIDE SEQUENCE</scope>
    <source>
        <strain evidence="5">DSM 23947</strain>
    </source>
</reference>
<dbReference type="EMBL" id="JAUSUC010000003">
    <property type="protein sequence ID" value="MDQ0213974.1"/>
    <property type="molecule type" value="Genomic_DNA"/>
</dbReference>
<dbReference type="InterPro" id="IPR003726">
    <property type="entry name" value="HCY_dom"/>
</dbReference>
<evidence type="ECO:0000256" key="1">
    <source>
        <dbReference type="ARBA" id="ARBA00022603"/>
    </source>
</evidence>
<evidence type="ECO:0000256" key="2">
    <source>
        <dbReference type="ARBA" id="ARBA00022679"/>
    </source>
</evidence>
<feature type="domain" description="Hcy-binding" evidence="4">
    <location>
        <begin position="1"/>
        <end position="97"/>
    </location>
</feature>
<organism evidence="5 6">
    <name type="scientific">Oikeobacillus pervagus</name>
    <dbReference type="NCBI Taxonomy" id="1325931"/>
    <lineage>
        <taxon>Bacteria</taxon>
        <taxon>Bacillati</taxon>
        <taxon>Bacillota</taxon>
        <taxon>Bacilli</taxon>
        <taxon>Bacillales</taxon>
        <taxon>Bacillaceae</taxon>
        <taxon>Oikeobacillus</taxon>
    </lineage>
</organism>
<evidence type="ECO:0000313" key="6">
    <source>
        <dbReference type="Proteomes" id="UP001237207"/>
    </source>
</evidence>
<evidence type="ECO:0000259" key="4">
    <source>
        <dbReference type="PROSITE" id="PS50970"/>
    </source>
</evidence>
<dbReference type="PANTHER" id="PTHR11103">
    <property type="entry name" value="SLR1189 PROTEIN"/>
    <property type="match status" value="1"/>
</dbReference>
<dbReference type="RefSeq" id="WP_307255976.1">
    <property type="nucleotide sequence ID" value="NZ_JAUSUC010000003.1"/>
</dbReference>